<feature type="compositionally biased region" description="Basic and acidic residues" evidence="1">
    <location>
        <begin position="313"/>
        <end position="328"/>
    </location>
</feature>
<comment type="caution">
    <text evidence="2">The sequence shown here is derived from an EMBL/GenBank/DDBJ whole genome shotgun (WGS) entry which is preliminary data.</text>
</comment>
<evidence type="ECO:0000313" key="3">
    <source>
        <dbReference type="Proteomes" id="UP000004394"/>
    </source>
</evidence>
<name>E0NQK0_9BACT</name>
<dbReference type="HOGENOM" id="CLU_063447_0_1_10"/>
<feature type="compositionally biased region" description="Basic and acidic residues" evidence="1">
    <location>
        <begin position="245"/>
        <end position="256"/>
    </location>
</feature>
<keyword evidence="3" id="KW-1185">Reference proteome</keyword>
<proteinExistence type="predicted"/>
<dbReference type="EMBL" id="AEEI01000020">
    <property type="protein sequence ID" value="EFM02574.1"/>
    <property type="molecule type" value="Genomic_DNA"/>
</dbReference>
<evidence type="ECO:0000313" key="2">
    <source>
        <dbReference type="EMBL" id="EFM02574.1"/>
    </source>
</evidence>
<dbReference type="InterPro" id="IPR046228">
    <property type="entry name" value="DUF6261"/>
</dbReference>
<dbReference type="Pfam" id="PF19775">
    <property type="entry name" value="DUF6261"/>
    <property type="match status" value="1"/>
</dbReference>
<dbReference type="BioCyc" id="PMAR862515-HMP:GMOO-463-MONOMER"/>
<dbReference type="Proteomes" id="UP000004394">
    <property type="component" value="Unassembled WGS sequence"/>
</dbReference>
<feature type="compositionally biased region" description="Basic and acidic residues" evidence="1">
    <location>
        <begin position="289"/>
        <end position="305"/>
    </location>
</feature>
<accession>E0NQK0</accession>
<organism evidence="2 3">
    <name type="scientific">Hoylesella marshii DSM 16973 = JCM 13450</name>
    <dbReference type="NCBI Taxonomy" id="862515"/>
    <lineage>
        <taxon>Bacteria</taxon>
        <taxon>Pseudomonadati</taxon>
        <taxon>Bacteroidota</taxon>
        <taxon>Bacteroidia</taxon>
        <taxon>Bacteroidales</taxon>
        <taxon>Prevotellaceae</taxon>
        <taxon>Hoylesella</taxon>
    </lineage>
</organism>
<reference evidence="2" key="1">
    <citation type="submission" date="2010-07" db="EMBL/GenBank/DDBJ databases">
        <authorList>
            <person name="Muzny D."/>
            <person name="Qin X."/>
            <person name="Deng J."/>
            <person name="Jiang H."/>
            <person name="Liu Y."/>
            <person name="Qu J."/>
            <person name="Song X.-Z."/>
            <person name="Zhang L."/>
            <person name="Thornton R."/>
            <person name="Coyle M."/>
            <person name="Francisco L."/>
            <person name="Jackson L."/>
            <person name="Javaid M."/>
            <person name="Korchina V."/>
            <person name="Kovar C."/>
            <person name="Mata R."/>
            <person name="Mathew T."/>
            <person name="Ngo R."/>
            <person name="Nguyen L."/>
            <person name="Nguyen N."/>
            <person name="Okwuonu G."/>
            <person name="Ongeri F."/>
            <person name="Pham C."/>
            <person name="Simmons D."/>
            <person name="Wilczek-Boney K."/>
            <person name="Hale W."/>
            <person name="Jakkamsetti A."/>
            <person name="Pham P."/>
            <person name="Ruth R."/>
            <person name="San Lucas F."/>
            <person name="Warren J."/>
            <person name="Zhang J."/>
            <person name="Zhao Z."/>
            <person name="Zhou C."/>
            <person name="Zhu D."/>
            <person name="Lee S."/>
            <person name="Bess C."/>
            <person name="Blankenburg K."/>
            <person name="Forbes L."/>
            <person name="Fu Q."/>
            <person name="Gubbala S."/>
            <person name="Hirani K."/>
            <person name="Jayaseelan J.C."/>
            <person name="Lara F."/>
            <person name="Munidasa M."/>
            <person name="Palculict T."/>
            <person name="Patil S."/>
            <person name="Pu L.-L."/>
            <person name="Saada N."/>
            <person name="Tang L."/>
            <person name="Weissenberger G."/>
            <person name="Zhu Y."/>
            <person name="Hemphill L."/>
            <person name="Shang Y."/>
            <person name="Youmans B."/>
            <person name="Ayvaz T."/>
            <person name="Ross M."/>
            <person name="Santibanez J."/>
            <person name="Aqrawi P."/>
            <person name="Gross S."/>
            <person name="Joshi V."/>
            <person name="Fowler G."/>
            <person name="Nazareth L."/>
            <person name="Reid J."/>
            <person name="Worley K."/>
            <person name="Petrosino J."/>
            <person name="Highlander S."/>
            <person name="Gibbs R."/>
        </authorList>
    </citation>
    <scope>NUCLEOTIDE SEQUENCE [LARGE SCALE GENOMIC DNA]</scope>
    <source>
        <strain evidence="2">DSM 16973</strain>
    </source>
</reference>
<sequence>MKLKTLKKSHLQNLEHSQFAIHVYKISKEADIKKLNSLLPALKAAIDAEEEVLNLPREKEYTKELKVLDKARDESYRAFCLCVASGKYRHSEAIRKAAEEVGKVLKRYPRVPSSSNDYETGSIRNLMVDLRDEKFEPLITLLGAKSDLDQLSADNDAFSQLFLKHFSAKAPIPTAQVRRSRAMTDKAINAIILRITSLSDLEPDTIGLSSLIIRYNKLVNNRKLTLTLRKAARKRRSGDDIIPFENKKSKSGKGEQESVIAETVDEDSIGEEKMEKTVESSGGGEDFPVETKSDGGGEEEKAGERSRRKKNDKKINKEPSAGAKEKLL</sequence>
<dbReference type="OrthoDB" id="1081213at2"/>
<evidence type="ECO:0000256" key="1">
    <source>
        <dbReference type="SAM" id="MobiDB-lite"/>
    </source>
</evidence>
<gene>
    <name evidence="2" type="ORF">HMPREF0658_0451</name>
</gene>
<dbReference type="eggNOG" id="ENOG5031Z76">
    <property type="taxonomic scope" value="Bacteria"/>
</dbReference>
<feature type="region of interest" description="Disordered" evidence="1">
    <location>
        <begin position="239"/>
        <end position="328"/>
    </location>
</feature>
<dbReference type="AlphaFoldDB" id="E0NQK0"/>
<protein>
    <submittedName>
        <fullName evidence="2">Hemagglutinin protein HagC</fullName>
    </submittedName>
</protein>
<dbReference type="RefSeq" id="WP_006948213.1">
    <property type="nucleotide sequence ID" value="NZ_BAJI01000001.1"/>
</dbReference>